<dbReference type="InterPro" id="IPR011545">
    <property type="entry name" value="DEAD/DEAH_box_helicase_dom"/>
</dbReference>
<evidence type="ECO:0000256" key="1">
    <source>
        <dbReference type="ARBA" id="ARBA00006847"/>
    </source>
</evidence>
<dbReference type="InterPro" id="IPR006483">
    <property type="entry name" value="CRISPR-assoc_Cas3_HD"/>
</dbReference>
<evidence type="ECO:0000256" key="7">
    <source>
        <dbReference type="ARBA" id="ARBA00022806"/>
    </source>
</evidence>
<evidence type="ECO:0000259" key="10">
    <source>
        <dbReference type="PROSITE" id="PS51192"/>
    </source>
</evidence>
<evidence type="ECO:0000259" key="12">
    <source>
        <dbReference type="PROSITE" id="PS51643"/>
    </source>
</evidence>
<dbReference type="SUPFAM" id="SSF109604">
    <property type="entry name" value="HD-domain/PDEase-like"/>
    <property type="match status" value="1"/>
</dbReference>
<evidence type="ECO:0000256" key="9">
    <source>
        <dbReference type="ARBA" id="ARBA00023118"/>
    </source>
</evidence>
<reference evidence="13 14" key="1">
    <citation type="submission" date="2020-08" db="EMBL/GenBank/DDBJ databases">
        <title>Genomic Encyclopedia of Type Strains, Phase IV (KMG-IV): sequencing the most valuable type-strain genomes for metagenomic binning, comparative biology and taxonomic classification.</title>
        <authorList>
            <person name="Goeker M."/>
        </authorList>
    </citation>
    <scope>NUCLEOTIDE SEQUENCE [LARGE SCALE GENOMIC DNA]</scope>
    <source>
        <strain evidence="13 14">DSM 22071</strain>
    </source>
</reference>
<feature type="domain" description="Helicase C-terminal" evidence="11">
    <location>
        <begin position="499"/>
        <end position="663"/>
    </location>
</feature>
<comment type="caution">
    <text evidence="13">The sequence shown here is derived from an EMBL/GenBank/DDBJ whole genome shotgun (WGS) entry which is preliminary data.</text>
</comment>
<keyword evidence="4" id="KW-0479">Metal-binding</keyword>
<dbReference type="PANTHER" id="PTHR47963">
    <property type="entry name" value="DEAD-BOX ATP-DEPENDENT RNA HELICASE 47, MITOCHONDRIAL"/>
    <property type="match status" value="1"/>
</dbReference>
<dbReference type="GO" id="GO:0005524">
    <property type="term" value="F:ATP binding"/>
    <property type="evidence" value="ECO:0007669"/>
    <property type="project" value="UniProtKB-KW"/>
</dbReference>
<dbReference type="PROSITE" id="PS51643">
    <property type="entry name" value="HD_CAS3"/>
    <property type="match status" value="1"/>
</dbReference>
<dbReference type="InterPro" id="IPR014001">
    <property type="entry name" value="Helicase_ATP-bd"/>
</dbReference>
<name>A0A7W7Y3E0_9BACT</name>
<dbReference type="NCBIfam" id="TIGR01596">
    <property type="entry name" value="cas3_HD"/>
    <property type="match status" value="1"/>
</dbReference>
<dbReference type="GO" id="GO:0016787">
    <property type="term" value="F:hydrolase activity"/>
    <property type="evidence" value="ECO:0007669"/>
    <property type="project" value="UniProtKB-KW"/>
</dbReference>
<keyword evidence="9" id="KW-0051">Antiviral defense</keyword>
<dbReference type="GO" id="GO:0046872">
    <property type="term" value="F:metal ion binding"/>
    <property type="evidence" value="ECO:0007669"/>
    <property type="project" value="UniProtKB-KW"/>
</dbReference>
<evidence type="ECO:0000259" key="11">
    <source>
        <dbReference type="PROSITE" id="PS51194"/>
    </source>
</evidence>
<evidence type="ECO:0000256" key="4">
    <source>
        <dbReference type="ARBA" id="ARBA00022723"/>
    </source>
</evidence>
<evidence type="ECO:0000256" key="5">
    <source>
        <dbReference type="ARBA" id="ARBA00022741"/>
    </source>
</evidence>
<dbReference type="Gene3D" id="1.10.3210.30">
    <property type="match status" value="1"/>
</dbReference>
<dbReference type="NCBIfam" id="TIGR01587">
    <property type="entry name" value="cas3_core"/>
    <property type="match status" value="1"/>
</dbReference>
<dbReference type="InterPro" id="IPR054712">
    <property type="entry name" value="Cas3-like_dom"/>
</dbReference>
<feature type="domain" description="Helicase ATP-binding" evidence="10">
    <location>
        <begin position="256"/>
        <end position="460"/>
    </location>
</feature>
<dbReference type="InterPro" id="IPR038257">
    <property type="entry name" value="CRISPR-assoc_Cas3_HD_sf"/>
</dbReference>
<dbReference type="EC" id="3.1.-.-" evidence="13"/>
<dbReference type="PROSITE" id="PS51194">
    <property type="entry name" value="HELICASE_CTER"/>
    <property type="match status" value="1"/>
</dbReference>
<dbReference type="GO" id="GO:0051607">
    <property type="term" value="P:defense response to virus"/>
    <property type="evidence" value="ECO:0007669"/>
    <property type="project" value="UniProtKB-KW"/>
</dbReference>
<comment type="similarity">
    <text evidence="1">In the N-terminal section; belongs to the CRISPR-associated nuclease Cas3-HD family.</text>
</comment>
<gene>
    <name evidence="13" type="ORF">HNR37_000598</name>
</gene>
<comment type="similarity">
    <text evidence="2">In the central section; belongs to the CRISPR-associated helicase Cas3 family.</text>
</comment>
<dbReference type="AlphaFoldDB" id="A0A7W7Y3E0"/>
<proteinExistence type="inferred from homology"/>
<sequence>MHFWAKTTEDGLPGVSVHQHMLNVGGVARCLANASPNLLERFGISPCQAGALAALHDIGKITPGFQCKCEGWLVENSLVDIGRKHSWQSETESDHGKVSQSALQDLLVTLGLPKRSASYIAAALGAHHGKIKQQPSGRNIPLAENDGIGIDWKGERQRCAEKILTDFHIKDVSGLESFDGDSVATWWLAGLTTVSDWIGSDTRFFPTEKEKELFDPCPKASEALSAISFIPAKTQGDLSFSEIFGFSPNEMQERTIEAITEPGVYVIEAPMGMGKTEAALGAAYQLLASGKASGLYFALPTQATSNRIHQRINEFLSKIAPHEGSSRLIHGQSWLMQSEVEFVPAVTGVKGQHTEDARSGHDWFASTKRSLLASFGVGTIDQALLAVVAAKHFFVRYFALAGKVVVLDEVHSYDLYTGTLIDVLVSTLERLGCTVIILSATLSGKRRSQLLLTTEGSDAHNAPYPLISGRNHSGSVSPVATLPPPSRTVNVEFTSNQSGMEQALVIAYAGGTVLWICNTVESAQSQYGKICKHVNNDFPVGLLHSRFPYWRRENLEGLWMERLGKGEDNRCRCILVSTQIVEQSVDLDADLLVTELAPTDMLLQRLGRLWRHPRGNRPAEAIGPKVCIIDETATLEELRVMPPKEIVNALGNKAKVYAPYILLRTLELWKKLQSVEIPSQIRWLIESTYAELEGEPASWQELSDNWFASDSAKEMHAKRNSNIWQLALDDQEGVQTRISEIDTIPVVLCRHLDDKSVTFLDGTSLTFSPDFNFPMAKAIHRNLVKVADYHVKETPCAKFVPYLHERHAVAIVHEDNSISCKGVKGNVELFYSDTLGLYIKKQHTKEGT</sequence>
<dbReference type="PANTHER" id="PTHR47963:SF9">
    <property type="entry name" value="CRISPR-ASSOCIATED ENDONUCLEASE_HELICASE CAS3"/>
    <property type="match status" value="1"/>
</dbReference>
<dbReference type="EC" id="3.6.4.-" evidence="13"/>
<evidence type="ECO:0000256" key="6">
    <source>
        <dbReference type="ARBA" id="ARBA00022801"/>
    </source>
</evidence>
<keyword evidence="14" id="KW-1185">Reference proteome</keyword>
<evidence type="ECO:0000256" key="3">
    <source>
        <dbReference type="ARBA" id="ARBA00022722"/>
    </source>
</evidence>
<keyword evidence="8" id="KW-0067">ATP-binding</keyword>
<keyword evidence="7 13" id="KW-0347">Helicase</keyword>
<keyword evidence="5" id="KW-0547">Nucleotide-binding</keyword>
<dbReference type="InterPro" id="IPR050547">
    <property type="entry name" value="DEAD_box_RNA_helicases"/>
</dbReference>
<dbReference type="SUPFAM" id="SSF52540">
    <property type="entry name" value="P-loop containing nucleoside triphosphate hydrolases"/>
    <property type="match status" value="1"/>
</dbReference>
<dbReference type="InterPro" id="IPR027417">
    <property type="entry name" value="P-loop_NTPase"/>
</dbReference>
<dbReference type="Pfam" id="PF22590">
    <property type="entry name" value="Cas3-like_C_2"/>
    <property type="match status" value="1"/>
</dbReference>
<keyword evidence="13" id="KW-0255">Endonuclease</keyword>
<dbReference type="GO" id="GO:0003723">
    <property type="term" value="F:RNA binding"/>
    <property type="evidence" value="ECO:0007669"/>
    <property type="project" value="TreeGrafter"/>
</dbReference>
<dbReference type="GO" id="GO:0003724">
    <property type="term" value="F:RNA helicase activity"/>
    <property type="evidence" value="ECO:0007669"/>
    <property type="project" value="TreeGrafter"/>
</dbReference>
<dbReference type="Pfam" id="PF00270">
    <property type="entry name" value="DEAD"/>
    <property type="match status" value="1"/>
</dbReference>
<dbReference type="CDD" id="cd09641">
    <property type="entry name" value="Cas3''_I"/>
    <property type="match status" value="1"/>
</dbReference>
<evidence type="ECO:0000313" key="13">
    <source>
        <dbReference type="EMBL" id="MBB5021289.1"/>
    </source>
</evidence>
<organism evidence="13 14">
    <name type="scientific">Desulfurispira natronophila</name>
    <dbReference type="NCBI Taxonomy" id="682562"/>
    <lineage>
        <taxon>Bacteria</taxon>
        <taxon>Pseudomonadati</taxon>
        <taxon>Chrysiogenota</taxon>
        <taxon>Chrysiogenia</taxon>
        <taxon>Chrysiogenales</taxon>
        <taxon>Chrysiogenaceae</taxon>
        <taxon>Desulfurispira</taxon>
    </lineage>
</organism>
<accession>A0A7W7Y3E0</accession>
<dbReference type="Gene3D" id="3.40.50.300">
    <property type="entry name" value="P-loop containing nucleotide triphosphate hydrolases"/>
    <property type="match status" value="2"/>
</dbReference>
<evidence type="ECO:0000256" key="8">
    <source>
        <dbReference type="ARBA" id="ARBA00022840"/>
    </source>
</evidence>
<dbReference type="GO" id="GO:0004519">
    <property type="term" value="F:endonuclease activity"/>
    <property type="evidence" value="ECO:0007669"/>
    <property type="project" value="UniProtKB-KW"/>
</dbReference>
<dbReference type="InterPro" id="IPR001650">
    <property type="entry name" value="Helicase_C-like"/>
</dbReference>
<evidence type="ECO:0000313" key="14">
    <source>
        <dbReference type="Proteomes" id="UP000528322"/>
    </source>
</evidence>
<keyword evidence="3" id="KW-0540">Nuclease</keyword>
<dbReference type="Proteomes" id="UP000528322">
    <property type="component" value="Unassembled WGS sequence"/>
</dbReference>
<dbReference type="RefSeq" id="WP_183729722.1">
    <property type="nucleotide sequence ID" value="NZ_JACHID010000003.1"/>
</dbReference>
<dbReference type="EMBL" id="JACHID010000003">
    <property type="protein sequence ID" value="MBB5021289.1"/>
    <property type="molecule type" value="Genomic_DNA"/>
</dbReference>
<evidence type="ECO:0000256" key="2">
    <source>
        <dbReference type="ARBA" id="ARBA00009046"/>
    </source>
</evidence>
<dbReference type="InterPro" id="IPR006474">
    <property type="entry name" value="Helicase_Cas3_CRISPR-ass_core"/>
</dbReference>
<dbReference type="SMART" id="SM00487">
    <property type="entry name" value="DEXDc"/>
    <property type="match status" value="1"/>
</dbReference>
<protein>
    <submittedName>
        <fullName evidence="13">CRISPR-associated endonuclease/helicase Cas3</fullName>
        <ecNumber evidence="13">3.1.-.-</ecNumber>
        <ecNumber evidence="13">3.6.4.-</ecNumber>
    </submittedName>
</protein>
<dbReference type="PROSITE" id="PS51192">
    <property type="entry name" value="HELICASE_ATP_BIND_1"/>
    <property type="match status" value="1"/>
</dbReference>
<dbReference type="Pfam" id="PF18019">
    <property type="entry name" value="Cas3_HD"/>
    <property type="match status" value="1"/>
</dbReference>
<feature type="domain" description="HD Cas3-type" evidence="12">
    <location>
        <begin position="10"/>
        <end position="198"/>
    </location>
</feature>
<keyword evidence="6 13" id="KW-0378">Hydrolase</keyword>